<keyword evidence="3" id="KW-1185">Reference proteome</keyword>
<dbReference type="InterPro" id="IPR057902">
    <property type="entry name" value="N_peptide"/>
</dbReference>
<protein>
    <submittedName>
        <fullName evidence="2">Antitermination protein N</fullName>
    </submittedName>
</protein>
<accession>A0ABY2ZZD6</accession>
<proteinExistence type="predicted"/>
<evidence type="ECO:0000256" key="1">
    <source>
        <dbReference type="SAM" id="MobiDB-lite"/>
    </source>
</evidence>
<organism evidence="2 3">
    <name type="scientific">Pantoea dispersa</name>
    <dbReference type="NCBI Taxonomy" id="59814"/>
    <lineage>
        <taxon>Bacteria</taxon>
        <taxon>Pseudomonadati</taxon>
        <taxon>Pseudomonadota</taxon>
        <taxon>Gammaproteobacteria</taxon>
        <taxon>Enterobacterales</taxon>
        <taxon>Erwiniaceae</taxon>
        <taxon>Pantoea</taxon>
    </lineage>
</organism>
<reference evidence="2 3" key="1">
    <citation type="submission" date="2019-06" db="EMBL/GenBank/DDBJ databases">
        <title>Pantoea dispersa Assembly.</title>
        <authorList>
            <person name="Wang J."/>
        </authorList>
    </citation>
    <scope>NUCLEOTIDE SEQUENCE [LARGE SCALE GENOMIC DNA]</scope>
    <source>
        <strain evidence="3">bio</strain>
    </source>
</reference>
<dbReference type="RefSeq" id="WP_141495742.1">
    <property type="nucleotide sequence ID" value="NZ_VICF01000002.1"/>
</dbReference>
<gene>
    <name evidence="2" type="ORF">FK492_06570</name>
</gene>
<sequence length="106" mass="11606">MTRRTQFTGSAAGRRRERRAHLQSEASSSSEVMHRPTPNRVVLQCKRPAADRVVKAVDTETEYHKQILAGAAKYAGGEISSGMCLPDVAKYAAGYRKSKDIVTARG</sequence>
<dbReference type="Proteomes" id="UP000319715">
    <property type="component" value="Unassembled WGS sequence"/>
</dbReference>
<dbReference type="EMBL" id="VICF01000002">
    <property type="protein sequence ID" value="TQC75579.1"/>
    <property type="molecule type" value="Genomic_DNA"/>
</dbReference>
<dbReference type="Pfam" id="PF25694">
    <property type="entry name" value="N_peptide"/>
    <property type="match status" value="1"/>
</dbReference>
<name>A0ABY2ZZD6_9GAMM</name>
<feature type="region of interest" description="Disordered" evidence="1">
    <location>
        <begin position="1"/>
        <end position="39"/>
    </location>
</feature>
<comment type="caution">
    <text evidence="2">The sequence shown here is derived from an EMBL/GenBank/DDBJ whole genome shotgun (WGS) entry which is preliminary data.</text>
</comment>
<evidence type="ECO:0000313" key="3">
    <source>
        <dbReference type="Proteomes" id="UP000319715"/>
    </source>
</evidence>
<evidence type="ECO:0000313" key="2">
    <source>
        <dbReference type="EMBL" id="TQC75579.1"/>
    </source>
</evidence>